<dbReference type="EMBL" id="CP145316">
    <property type="protein sequence ID" value="XAM17149.1"/>
    <property type="molecule type" value="Genomic_DNA"/>
</dbReference>
<protein>
    <submittedName>
        <fullName evidence="2">Aldo/keto reductase</fullName>
    </submittedName>
</protein>
<dbReference type="InterPro" id="IPR023210">
    <property type="entry name" value="NADP_OxRdtase_dom"/>
</dbReference>
<gene>
    <name evidence="2" type="ORF">V3I05_05500</name>
</gene>
<evidence type="ECO:0000313" key="2">
    <source>
        <dbReference type="EMBL" id="XAM17149.1"/>
    </source>
</evidence>
<dbReference type="Gene3D" id="3.20.20.100">
    <property type="entry name" value="NADP-dependent oxidoreductase domain"/>
    <property type="match status" value="1"/>
</dbReference>
<proteinExistence type="predicted"/>
<evidence type="ECO:0000259" key="1">
    <source>
        <dbReference type="Pfam" id="PF00248"/>
    </source>
</evidence>
<feature type="domain" description="NADP-dependent oxidoreductase" evidence="1">
    <location>
        <begin position="2"/>
        <end position="42"/>
    </location>
</feature>
<accession>A0ABZ3F543</accession>
<organism evidence="2 3">
    <name type="scientific">Helicobacter mastomyrinus</name>
    <dbReference type="NCBI Taxonomy" id="287948"/>
    <lineage>
        <taxon>Bacteria</taxon>
        <taxon>Pseudomonadati</taxon>
        <taxon>Campylobacterota</taxon>
        <taxon>Epsilonproteobacteria</taxon>
        <taxon>Campylobacterales</taxon>
        <taxon>Helicobacteraceae</taxon>
        <taxon>Helicobacter</taxon>
    </lineage>
</organism>
<dbReference type="InterPro" id="IPR036812">
    <property type="entry name" value="NAD(P)_OxRdtase_dom_sf"/>
</dbReference>
<sequence>MQSQYSMAFRELESNGVLDIYQKLNIAFVAYSPLDRGFLTRLRISERFSTSWP</sequence>
<dbReference type="Proteomes" id="UP001434737">
    <property type="component" value="Chromosome"/>
</dbReference>
<name>A0ABZ3F543_9HELI</name>
<evidence type="ECO:0000313" key="3">
    <source>
        <dbReference type="Proteomes" id="UP001434737"/>
    </source>
</evidence>
<keyword evidence="3" id="KW-1185">Reference proteome</keyword>
<dbReference type="SUPFAM" id="SSF51430">
    <property type="entry name" value="NAD(P)-linked oxidoreductase"/>
    <property type="match status" value="1"/>
</dbReference>
<reference evidence="2 3" key="1">
    <citation type="submission" date="2024-02" db="EMBL/GenBank/DDBJ databases">
        <title>Genome and pathogenicity analysis of Helicobacter mastomyrinus isolated from mice.</title>
        <authorList>
            <person name="Zhu L."/>
        </authorList>
    </citation>
    <scope>NUCLEOTIDE SEQUENCE [LARGE SCALE GENOMIC DNA]</scope>
    <source>
        <strain evidence="2 3">Hm-17</strain>
    </source>
</reference>
<dbReference type="Pfam" id="PF00248">
    <property type="entry name" value="Aldo_ket_red"/>
    <property type="match status" value="1"/>
</dbReference>